<proteinExistence type="predicted"/>
<evidence type="ECO:0000256" key="1">
    <source>
        <dbReference type="SAM" id="SignalP"/>
    </source>
</evidence>
<dbReference type="HOGENOM" id="CLU_133122_0_0_10"/>
<gene>
    <name evidence="2" type="ORF">BD94_0938</name>
</gene>
<feature type="chain" id="PRO_5001717603" description="DUF4920 domain-containing protein" evidence="1">
    <location>
        <begin position="19"/>
        <end position="160"/>
    </location>
</feature>
<dbReference type="InterPro" id="IPR032577">
    <property type="entry name" value="DUF4920"/>
</dbReference>
<evidence type="ECO:0000313" key="2">
    <source>
        <dbReference type="EMBL" id="AIL44713.1"/>
    </source>
</evidence>
<dbReference type="EMBL" id="CP007547">
    <property type="protein sequence ID" value="AIL44713.1"/>
    <property type="molecule type" value="Genomic_DNA"/>
</dbReference>
<organism evidence="2 3">
    <name type="scientific">Elizabethkingia anophelis NUHP1</name>
    <dbReference type="NCBI Taxonomy" id="1338011"/>
    <lineage>
        <taxon>Bacteria</taxon>
        <taxon>Pseudomonadati</taxon>
        <taxon>Bacteroidota</taxon>
        <taxon>Flavobacteriia</taxon>
        <taxon>Flavobacteriales</taxon>
        <taxon>Weeksellaceae</taxon>
        <taxon>Elizabethkingia</taxon>
    </lineage>
</organism>
<dbReference type="RefSeq" id="WP_009087498.1">
    <property type="nucleotide sequence ID" value="NZ_CP007547.1"/>
</dbReference>
<sequence>MKKLLFLSLLFVSIALFAQPPVGNANKGEEYGAGVSKTKEAGAVSMAELSKILNERKEVQDITVKATVTDVCPKKGCWVTLDNPDKTKVFVKMKDYAFFLPTAIKGKTILLDGKAQLKQTSVEELRHYAEDAKKPQSEIDKITTPVTEIRLLASGIRVTQ</sequence>
<dbReference type="AlphaFoldDB" id="A0A077EDL7"/>
<dbReference type="GeneID" id="56685881"/>
<reference evidence="2" key="2">
    <citation type="journal article" date="2015" name="Genome Biol. Evol.">
        <title>Complete Genome Sequence and Transcriptomic Analysis of the Novel Pathogen Elizabethkingia anophelis in Response to Oxidative Stress.</title>
        <authorList>
            <person name="Li Y."/>
            <person name="Liu Y."/>
            <person name="Chew S.C."/>
            <person name="Tay M."/>
            <person name="Salido M.M."/>
            <person name="Teo J."/>
            <person name="Lauro F.M."/>
            <person name="Givskov M."/>
            <person name="Yang L."/>
        </authorList>
    </citation>
    <scope>NUCLEOTIDE SEQUENCE</scope>
    <source>
        <strain evidence="2">NUHP1</strain>
    </source>
</reference>
<dbReference type="eggNOG" id="ENOG5031D3D">
    <property type="taxonomic scope" value="Bacteria"/>
</dbReference>
<dbReference type="KEGG" id="eao:BD94_0938"/>
<feature type="signal peptide" evidence="1">
    <location>
        <begin position="1"/>
        <end position="18"/>
    </location>
</feature>
<protein>
    <recommendedName>
        <fullName evidence="4">DUF4920 domain-containing protein</fullName>
    </recommendedName>
</protein>
<dbReference type="Pfam" id="PF16267">
    <property type="entry name" value="DUF4920"/>
    <property type="match status" value="1"/>
</dbReference>
<evidence type="ECO:0000313" key="3">
    <source>
        <dbReference type="Proteomes" id="UP000028933"/>
    </source>
</evidence>
<dbReference type="Proteomes" id="UP000028933">
    <property type="component" value="Chromosome"/>
</dbReference>
<name>A0A077EDL7_9FLAO</name>
<reference evidence="2" key="1">
    <citation type="journal article" date="2013" name="Lancet">
        <title>First case of E anophelis outbreak in an intensive-care unit.</title>
        <authorList>
            <person name="Teo J."/>
            <person name="Tan S.Y."/>
            <person name="Tay M."/>
            <person name="Ding Y."/>
            <person name="Kjelleberg S."/>
            <person name="Givskov M."/>
            <person name="Lin R.T."/>
            <person name="Yang L."/>
        </authorList>
    </citation>
    <scope>NUCLEOTIDE SEQUENCE [LARGE SCALE GENOMIC DNA]</scope>
    <source>
        <strain evidence="2">NUHP1</strain>
    </source>
</reference>
<accession>A0A077EDL7</accession>
<dbReference type="STRING" id="1338011.BD94_0938"/>
<evidence type="ECO:0008006" key="4">
    <source>
        <dbReference type="Google" id="ProtNLM"/>
    </source>
</evidence>
<keyword evidence="1" id="KW-0732">Signal</keyword>